<name>A0A1F7YX78_9BACT</name>
<protein>
    <submittedName>
        <fullName evidence="1">Uncharacterized protein</fullName>
    </submittedName>
</protein>
<dbReference type="EMBL" id="MGGR01000037">
    <property type="protein sequence ID" value="OGM31942.1"/>
    <property type="molecule type" value="Genomic_DNA"/>
</dbReference>
<dbReference type="STRING" id="1802505.A3D01_00735"/>
<gene>
    <name evidence="1" type="ORF">A3D01_00735</name>
</gene>
<sequence>MLGTGAARVVVNVDEVPDPEDEITVRPDQVVWAQCSGQLIIPGKRWMVIGTPLRTVISYQNIPWFDIVESP</sequence>
<dbReference type="AlphaFoldDB" id="A0A1F7YX78"/>
<evidence type="ECO:0000313" key="2">
    <source>
        <dbReference type="Proteomes" id="UP000177169"/>
    </source>
</evidence>
<accession>A0A1F7YX78</accession>
<proteinExistence type="predicted"/>
<organism evidence="1 2">
    <name type="scientific">Candidatus Woesebacteria bacterium RIFCSPHIGHO2_02_FULL_39_13</name>
    <dbReference type="NCBI Taxonomy" id="1802505"/>
    <lineage>
        <taxon>Bacteria</taxon>
        <taxon>Candidatus Woeseibacteriota</taxon>
    </lineage>
</organism>
<comment type="caution">
    <text evidence="1">The sequence shown here is derived from an EMBL/GenBank/DDBJ whole genome shotgun (WGS) entry which is preliminary data.</text>
</comment>
<evidence type="ECO:0000313" key="1">
    <source>
        <dbReference type="EMBL" id="OGM31942.1"/>
    </source>
</evidence>
<dbReference type="Proteomes" id="UP000177169">
    <property type="component" value="Unassembled WGS sequence"/>
</dbReference>
<reference evidence="1 2" key="1">
    <citation type="journal article" date="2016" name="Nat. Commun.">
        <title>Thousands of microbial genomes shed light on interconnected biogeochemical processes in an aquifer system.</title>
        <authorList>
            <person name="Anantharaman K."/>
            <person name="Brown C.T."/>
            <person name="Hug L.A."/>
            <person name="Sharon I."/>
            <person name="Castelle C.J."/>
            <person name="Probst A.J."/>
            <person name="Thomas B.C."/>
            <person name="Singh A."/>
            <person name="Wilkins M.J."/>
            <person name="Karaoz U."/>
            <person name="Brodie E.L."/>
            <person name="Williams K.H."/>
            <person name="Hubbard S.S."/>
            <person name="Banfield J.F."/>
        </authorList>
    </citation>
    <scope>NUCLEOTIDE SEQUENCE [LARGE SCALE GENOMIC DNA]</scope>
</reference>